<sequence length="93" mass="11400">MKLYYIDEYIGKITNIEGEGFWMSGRIHPTKNIVKFTDLFVALTDEDNEFRPEQYEEAWLDDTNWFVVDEKENKRGIDLPAVYFLRDIWWKWR</sequence>
<comment type="caution">
    <text evidence="1">The sequence shown here is derived from an EMBL/GenBank/DDBJ whole genome shotgun (WGS) entry which is preliminary data.</text>
</comment>
<accession>A0A1I6BDU2</accession>
<evidence type="ECO:0000313" key="2">
    <source>
        <dbReference type="Proteomes" id="UP000182762"/>
    </source>
</evidence>
<dbReference type="EMBL" id="FOXX01000009">
    <property type="protein sequence ID" value="SFQ79118.1"/>
    <property type="molecule type" value="Genomic_DNA"/>
</dbReference>
<proteinExistence type="predicted"/>
<evidence type="ECO:0000313" key="1">
    <source>
        <dbReference type="EMBL" id="SFQ79118.1"/>
    </source>
</evidence>
<gene>
    <name evidence="1" type="ORF">SAMN02745910_03514</name>
</gene>
<protein>
    <submittedName>
        <fullName evidence="1">Uncharacterized protein</fullName>
    </submittedName>
</protein>
<dbReference type="Proteomes" id="UP000182762">
    <property type="component" value="Unassembled WGS sequence"/>
</dbReference>
<name>A0A1I6BDU2_9BACI</name>
<organism evidence="1 2">
    <name type="scientific">Priestia endophytica DSM 13796</name>
    <dbReference type="NCBI Taxonomy" id="1121089"/>
    <lineage>
        <taxon>Bacteria</taxon>
        <taxon>Bacillati</taxon>
        <taxon>Bacillota</taxon>
        <taxon>Bacilli</taxon>
        <taxon>Bacillales</taxon>
        <taxon>Bacillaceae</taxon>
        <taxon>Priestia</taxon>
    </lineage>
</organism>
<keyword evidence="2" id="KW-1185">Reference proteome</keyword>
<reference evidence="1 2" key="1">
    <citation type="submission" date="2016-10" db="EMBL/GenBank/DDBJ databases">
        <authorList>
            <person name="Varghese N."/>
            <person name="Submissions S."/>
        </authorList>
    </citation>
    <scope>NUCLEOTIDE SEQUENCE [LARGE SCALE GENOMIC DNA]</scope>
    <source>
        <strain evidence="1 2">DSM 13796</strain>
    </source>
</reference>